<dbReference type="STRING" id="6412.T1F1T5"/>
<dbReference type="Proteomes" id="UP000015101">
    <property type="component" value="Unassembled WGS sequence"/>
</dbReference>
<evidence type="ECO:0000313" key="6">
    <source>
        <dbReference type="Proteomes" id="UP000015101"/>
    </source>
</evidence>
<dbReference type="CTD" id="20202785"/>
<evidence type="ECO:0000313" key="4">
    <source>
        <dbReference type="EMBL" id="ESO08493.1"/>
    </source>
</evidence>
<dbReference type="GeneID" id="20202785"/>
<feature type="domain" description="Cep57 centrosome localisation" evidence="3">
    <location>
        <begin position="56"/>
        <end position="248"/>
    </location>
</feature>
<dbReference type="EMBL" id="KB096080">
    <property type="protein sequence ID" value="ESO08493.1"/>
    <property type="molecule type" value="Genomic_DNA"/>
</dbReference>
<dbReference type="Pfam" id="PF14073">
    <property type="entry name" value="Cep57_CLD"/>
    <property type="match status" value="1"/>
</dbReference>
<dbReference type="KEGG" id="hro:HELRODRAFT_169349"/>
<keyword evidence="1" id="KW-0175">Coiled coil</keyword>
<dbReference type="InterPro" id="IPR025913">
    <property type="entry name" value="Cep57_CLD"/>
</dbReference>
<protein>
    <recommendedName>
        <fullName evidence="3">Cep57 centrosome localisation domain-containing protein</fullName>
    </recommendedName>
</protein>
<evidence type="ECO:0000256" key="2">
    <source>
        <dbReference type="SAM" id="MobiDB-lite"/>
    </source>
</evidence>
<dbReference type="AlphaFoldDB" id="T1F1T5"/>
<dbReference type="HOGENOM" id="CLU_638231_0_0_1"/>
<feature type="coiled-coil region" evidence="1">
    <location>
        <begin position="111"/>
        <end position="145"/>
    </location>
</feature>
<dbReference type="GO" id="GO:0005813">
    <property type="term" value="C:centrosome"/>
    <property type="evidence" value="ECO:0000318"/>
    <property type="project" value="GO_Central"/>
</dbReference>
<evidence type="ECO:0000313" key="5">
    <source>
        <dbReference type="EnsemblMetazoa" id="HelroP169349"/>
    </source>
</evidence>
<gene>
    <name evidence="5" type="primary">20202785</name>
    <name evidence="4" type="ORF">HELRODRAFT_169349</name>
</gene>
<dbReference type="GO" id="GO:0008017">
    <property type="term" value="F:microtubule binding"/>
    <property type="evidence" value="ECO:0000318"/>
    <property type="project" value="GO_Central"/>
</dbReference>
<name>T1F1T5_HELRO</name>
<dbReference type="Gene3D" id="1.20.58.90">
    <property type="match status" value="1"/>
</dbReference>
<reference evidence="4 6" key="2">
    <citation type="journal article" date="2013" name="Nature">
        <title>Insights into bilaterian evolution from three spiralian genomes.</title>
        <authorList>
            <person name="Simakov O."/>
            <person name="Marletaz F."/>
            <person name="Cho S.J."/>
            <person name="Edsinger-Gonzales E."/>
            <person name="Havlak P."/>
            <person name="Hellsten U."/>
            <person name="Kuo D.H."/>
            <person name="Larsson T."/>
            <person name="Lv J."/>
            <person name="Arendt D."/>
            <person name="Savage R."/>
            <person name="Osoegawa K."/>
            <person name="de Jong P."/>
            <person name="Grimwood J."/>
            <person name="Chapman J.A."/>
            <person name="Shapiro H."/>
            <person name="Aerts A."/>
            <person name="Otillar R.P."/>
            <person name="Terry A.Y."/>
            <person name="Boore J.L."/>
            <person name="Grigoriev I.V."/>
            <person name="Lindberg D.R."/>
            <person name="Seaver E.C."/>
            <person name="Weisblat D.A."/>
            <person name="Putnam N.H."/>
            <person name="Rokhsar D.S."/>
        </authorList>
    </citation>
    <scope>NUCLEOTIDE SEQUENCE</scope>
</reference>
<dbReference type="GO" id="GO:0043015">
    <property type="term" value="F:gamma-tubulin binding"/>
    <property type="evidence" value="ECO:0007669"/>
    <property type="project" value="InterPro"/>
</dbReference>
<reference evidence="5" key="3">
    <citation type="submission" date="2015-06" db="UniProtKB">
        <authorList>
            <consortium name="EnsemblMetazoa"/>
        </authorList>
    </citation>
    <scope>IDENTIFICATION</scope>
</reference>
<evidence type="ECO:0000256" key="1">
    <source>
        <dbReference type="SAM" id="Coils"/>
    </source>
</evidence>
<sequence length="430" mass="49736">MNNIASNNVDVDANGVRVDEHSVFPVYKCYPISKPFINDNLQLDLSKPYIPFPETIISALKNLQQKIRQLENEKNDALVTLHEMSLQTNRKRNNEMNMPLPDGKLADKTLNKTTLSELSNLNLKLDSAEQRCKTLDEQLNRMKQTFKEHFQQSQSEMKSFNSDDINPRTSTDILNLGNININDDDETNAERTLGAQNYQRHKRTRLSEEKKRLDSLKKLAEDKVKILEEQLELEKSRCRIIEEKAKEVPQDPPQVDHQHGRKTFLNSGDNDMIDVDVNESGSYTFNRKKMAESDEDINGLLFQLREEYAHLQTQHDDLQHDLTHVIDPVSMADIAKEIDHVKFKLEIKQDQINRVISLQRKKNFWKEKVVKVTEYCSRDLNNHYKSVPVLNKKVERTQTRSTSSLIPLTNLDKEVQILTTITTKGAADIS</sequence>
<reference evidence="6" key="1">
    <citation type="submission" date="2012-12" db="EMBL/GenBank/DDBJ databases">
        <authorList>
            <person name="Hellsten U."/>
            <person name="Grimwood J."/>
            <person name="Chapman J.A."/>
            <person name="Shapiro H."/>
            <person name="Aerts A."/>
            <person name="Otillar R.P."/>
            <person name="Terry A.Y."/>
            <person name="Boore J.L."/>
            <person name="Simakov O."/>
            <person name="Marletaz F."/>
            <person name="Cho S.-J."/>
            <person name="Edsinger-Gonzales E."/>
            <person name="Havlak P."/>
            <person name="Kuo D.-H."/>
            <person name="Larsson T."/>
            <person name="Lv J."/>
            <person name="Arendt D."/>
            <person name="Savage R."/>
            <person name="Osoegawa K."/>
            <person name="de Jong P."/>
            <person name="Lindberg D.R."/>
            <person name="Seaver E.C."/>
            <person name="Weisblat D.A."/>
            <person name="Putnam N.H."/>
            <person name="Grigoriev I.V."/>
            <person name="Rokhsar D.S."/>
        </authorList>
    </citation>
    <scope>NUCLEOTIDE SEQUENCE</scope>
</reference>
<dbReference type="PANTHER" id="PTHR19336:SF9">
    <property type="entry name" value="SPINDLE POLE BODY PROTEIN PPC89"/>
    <property type="match status" value="1"/>
</dbReference>
<dbReference type="GO" id="GO:0042802">
    <property type="term" value="F:identical protein binding"/>
    <property type="evidence" value="ECO:0007669"/>
    <property type="project" value="InterPro"/>
</dbReference>
<evidence type="ECO:0000259" key="3">
    <source>
        <dbReference type="Pfam" id="PF14073"/>
    </source>
</evidence>
<dbReference type="EnsemblMetazoa" id="HelroT169349">
    <property type="protein sequence ID" value="HelroP169349"/>
    <property type="gene ID" value="HelroG169349"/>
</dbReference>
<keyword evidence="6" id="KW-1185">Reference proteome</keyword>
<proteinExistence type="predicted"/>
<organism evidence="5 6">
    <name type="scientific">Helobdella robusta</name>
    <name type="common">Californian leech</name>
    <dbReference type="NCBI Taxonomy" id="6412"/>
    <lineage>
        <taxon>Eukaryota</taxon>
        <taxon>Metazoa</taxon>
        <taxon>Spiralia</taxon>
        <taxon>Lophotrochozoa</taxon>
        <taxon>Annelida</taxon>
        <taxon>Clitellata</taxon>
        <taxon>Hirudinea</taxon>
        <taxon>Rhynchobdellida</taxon>
        <taxon>Glossiphoniidae</taxon>
        <taxon>Helobdella</taxon>
    </lineage>
</organism>
<dbReference type="EMBL" id="AMQM01003270">
    <property type="status" value="NOT_ANNOTATED_CDS"/>
    <property type="molecule type" value="Genomic_DNA"/>
</dbReference>
<dbReference type="PANTHER" id="PTHR19336">
    <property type="entry name" value="UNCHARACTERIZED DUF1167"/>
    <property type="match status" value="1"/>
</dbReference>
<feature type="coiled-coil region" evidence="1">
    <location>
        <begin position="56"/>
        <end position="87"/>
    </location>
</feature>
<dbReference type="OrthoDB" id="76453at2759"/>
<dbReference type="RefSeq" id="XP_009013423.1">
    <property type="nucleotide sequence ID" value="XM_009015175.1"/>
</dbReference>
<dbReference type="InterPro" id="IPR051756">
    <property type="entry name" value="Centrosomal_MT-associated"/>
</dbReference>
<feature type="region of interest" description="Disordered" evidence="2">
    <location>
        <begin position="184"/>
        <end position="205"/>
    </location>
</feature>
<accession>T1F1T5</accession>
<dbReference type="InParanoid" id="T1F1T5"/>